<proteinExistence type="predicted"/>
<dbReference type="Gene3D" id="2.40.160.20">
    <property type="match status" value="1"/>
</dbReference>
<dbReference type="EMBL" id="JBFXLU010000048">
    <property type="protein sequence ID" value="KAL2848516.1"/>
    <property type="molecule type" value="Genomic_DNA"/>
</dbReference>
<organism evidence="2 3">
    <name type="scientific">Aspergillus pseudoustus</name>
    <dbReference type="NCBI Taxonomy" id="1810923"/>
    <lineage>
        <taxon>Eukaryota</taxon>
        <taxon>Fungi</taxon>
        <taxon>Dikarya</taxon>
        <taxon>Ascomycota</taxon>
        <taxon>Pezizomycotina</taxon>
        <taxon>Eurotiomycetes</taxon>
        <taxon>Eurotiomycetidae</taxon>
        <taxon>Eurotiales</taxon>
        <taxon>Aspergillaceae</taxon>
        <taxon>Aspergillus</taxon>
        <taxon>Aspergillus subgen. Nidulantes</taxon>
    </lineage>
</organism>
<feature type="chain" id="PRO_5045720051" evidence="1">
    <location>
        <begin position="18"/>
        <end position="185"/>
    </location>
</feature>
<evidence type="ECO:0000313" key="2">
    <source>
        <dbReference type="EMBL" id="KAL2848516.1"/>
    </source>
</evidence>
<evidence type="ECO:0000313" key="3">
    <source>
        <dbReference type="Proteomes" id="UP001610446"/>
    </source>
</evidence>
<reference evidence="2 3" key="1">
    <citation type="submission" date="2024-07" db="EMBL/GenBank/DDBJ databases">
        <title>Section-level genome sequencing and comparative genomics of Aspergillus sections Usti and Cavernicolus.</title>
        <authorList>
            <consortium name="Lawrence Berkeley National Laboratory"/>
            <person name="Nybo J.L."/>
            <person name="Vesth T.C."/>
            <person name="Theobald S."/>
            <person name="Frisvad J.C."/>
            <person name="Larsen T.O."/>
            <person name="Kjaerboelling I."/>
            <person name="Rothschild-Mancinelli K."/>
            <person name="Lyhne E.K."/>
            <person name="Kogle M.E."/>
            <person name="Barry K."/>
            <person name="Clum A."/>
            <person name="Na H."/>
            <person name="Ledsgaard L."/>
            <person name="Lin J."/>
            <person name="Lipzen A."/>
            <person name="Kuo A."/>
            <person name="Riley R."/>
            <person name="Mondo S."/>
            <person name="Labutti K."/>
            <person name="Haridas S."/>
            <person name="Pangalinan J."/>
            <person name="Salamov A.A."/>
            <person name="Simmons B.A."/>
            <person name="Magnuson J.K."/>
            <person name="Chen J."/>
            <person name="Drula E."/>
            <person name="Henrissat B."/>
            <person name="Wiebenga A."/>
            <person name="Lubbers R.J."/>
            <person name="Gomes A.C."/>
            <person name="Makela M.R."/>
            <person name="Stajich J."/>
            <person name="Grigoriev I.V."/>
            <person name="Mortensen U.H."/>
            <person name="De Vries R.P."/>
            <person name="Baker S.E."/>
            <person name="Andersen M.R."/>
        </authorList>
    </citation>
    <scope>NUCLEOTIDE SEQUENCE [LARGE SCALE GENOMIC DNA]</scope>
    <source>
        <strain evidence="2 3">CBS 123904</strain>
    </source>
</reference>
<keyword evidence="1" id="KW-0732">Signal</keyword>
<evidence type="ECO:0000256" key="1">
    <source>
        <dbReference type="SAM" id="SignalP"/>
    </source>
</evidence>
<name>A0ABR4K8M1_9EURO</name>
<protein>
    <submittedName>
        <fullName evidence="2">Uncharacterized protein</fullName>
    </submittedName>
</protein>
<dbReference type="Proteomes" id="UP001610446">
    <property type="component" value="Unassembled WGS sequence"/>
</dbReference>
<keyword evidence="3" id="KW-1185">Reference proteome</keyword>
<accession>A0ABR4K8M1</accession>
<feature type="signal peptide" evidence="1">
    <location>
        <begin position="1"/>
        <end position="17"/>
    </location>
</feature>
<gene>
    <name evidence="2" type="ORF">BJY01DRAFT_153485</name>
</gene>
<comment type="caution">
    <text evidence="2">The sequence shown here is derived from an EMBL/GenBank/DDBJ whole genome shotgun (WGS) entry which is preliminary data.</text>
</comment>
<sequence>MLISLVSLLALMASALATKTNGTFRAPIATPVFQVQLLTYLPVNVSIPGVGGIAAVPNLGGTITGLWDGEIVGNITGATETLLASETGEYTHYENRLIFTDAAEDRIFLTLDGTITYANNALHGFGYATFQTTIPGLEWTNYAMFVVEWMADFFTGTGEAEIFHITTDGRIDGQPIDALLPPKWR</sequence>